<dbReference type="InterPro" id="IPR016186">
    <property type="entry name" value="C-type_lectin-like/link_sf"/>
</dbReference>
<keyword evidence="3" id="KW-1185">Reference proteome</keyword>
<dbReference type="Gene3D" id="3.10.100.10">
    <property type="entry name" value="Mannose-Binding Protein A, subunit A"/>
    <property type="match status" value="1"/>
</dbReference>
<name>A0A452H238_9SAUR</name>
<dbReference type="Proteomes" id="UP000291020">
    <property type="component" value="Unassembled WGS sequence"/>
</dbReference>
<dbReference type="SMART" id="SM00034">
    <property type="entry name" value="CLECT"/>
    <property type="match status" value="1"/>
</dbReference>
<reference evidence="2" key="3">
    <citation type="submission" date="2025-09" db="UniProtKB">
        <authorList>
            <consortium name="Ensembl"/>
        </authorList>
    </citation>
    <scope>IDENTIFICATION</scope>
</reference>
<organism evidence="2 3">
    <name type="scientific">Gopherus agassizii</name>
    <name type="common">Agassiz's desert tortoise</name>
    <dbReference type="NCBI Taxonomy" id="38772"/>
    <lineage>
        <taxon>Eukaryota</taxon>
        <taxon>Metazoa</taxon>
        <taxon>Chordata</taxon>
        <taxon>Craniata</taxon>
        <taxon>Vertebrata</taxon>
        <taxon>Euteleostomi</taxon>
        <taxon>Archelosauria</taxon>
        <taxon>Testudinata</taxon>
        <taxon>Testudines</taxon>
        <taxon>Cryptodira</taxon>
        <taxon>Durocryptodira</taxon>
        <taxon>Testudinoidea</taxon>
        <taxon>Testudinidae</taxon>
        <taxon>Gopherus</taxon>
    </lineage>
</organism>
<dbReference type="Pfam" id="PF00059">
    <property type="entry name" value="Lectin_C"/>
    <property type="match status" value="1"/>
</dbReference>
<dbReference type="PRINTS" id="PR01504">
    <property type="entry name" value="PNCREATITSAP"/>
</dbReference>
<dbReference type="PROSITE" id="PS50041">
    <property type="entry name" value="C_TYPE_LECTIN_2"/>
    <property type="match status" value="1"/>
</dbReference>
<proteinExistence type="predicted"/>
<dbReference type="STRING" id="38772.ENSGAGP00000008518"/>
<dbReference type="InterPro" id="IPR050111">
    <property type="entry name" value="C-type_lectin/snaclec_domain"/>
</dbReference>
<protein>
    <recommendedName>
        <fullName evidence="1">C-type lectin domain-containing protein</fullName>
    </recommendedName>
</protein>
<dbReference type="InterPro" id="IPR001304">
    <property type="entry name" value="C-type_lectin-like"/>
</dbReference>
<dbReference type="AlphaFoldDB" id="A0A452H238"/>
<dbReference type="PANTHER" id="PTHR22803">
    <property type="entry name" value="MANNOSE, PHOSPHOLIPASE, LECTIN RECEPTOR RELATED"/>
    <property type="match status" value="1"/>
</dbReference>
<accession>A0A452H238</accession>
<evidence type="ECO:0000259" key="1">
    <source>
        <dbReference type="PROSITE" id="PS50041"/>
    </source>
</evidence>
<evidence type="ECO:0000313" key="3">
    <source>
        <dbReference type="Proteomes" id="UP000291020"/>
    </source>
</evidence>
<evidence type="ECO:0000313" key="2">
    <source>
        <dbReference type="Ensembl" id="ENSGAGP00000008518.1"/>
    </source>
</evidence>
<reference evidence="2" key="2">
    <citation type="submission" date="2025-08" db="UniProtKB">
        <authorList>
            <consortium name="Ensembl"/>
        </authorList>
    </citation>
    <scope>IDENTIFICATION</scope>
</reference>
<sequence>MSLISPAMSNWCNTYLPLGPMHETCCTDILFFLACLLHLWFPIFIPGACSQENCLCARGFCNEGWVQYQDSCYKASMEPMKWPDAEVACQSYGKNSHLASIHSAEENDFIFHLMGKPLDYTKGQAYWIGAHDTFKEGSFMWTDGSKYNFRTFPAGQPDGLPGENYLGSWILQNGFVTWNDYNASRSFPFVCKYTLRNRYHPVSLPPGRAILRTGEL</sequence>
<dbReference type="SUPFAM" id="SSF56436">
    <property type="entry name" value="C-type lectin-like"/>
    <property type="match status" value="1"/>
</dbReference>
<feature type="domain" description="C-type lectin" evidence="1">
    <location>
        <begin position="68"/>
        <end position="192"/>
    </location>
</feature>
<dbReference type="InterPro" id="IPR016187">
    <property type="entry name" value="CTDL_fold"/>
</dbReference>
<reference evidence="3" key="1">
    <citation type="journal article" date="2017" name="PLoS ONE">
        <title>The Agassiz's desert tortoise genome provides a resource for the conservation of a threatened species.</title>
        <authorList>
            <person name="Tollis M."/>
            <person name="DeNardo D.F."/>
            <person name="Cornelius J.A."/>
            <person name="Dolby G.A."/>
            <person name="Edwards T."/>
            <person name="Henen B.T."/>
            <person name="Karl A.E."/>
            <person name="Murphy R.W."/>
            <person name="Kusumi K."/>
        </authorList>
    </citation>
    <scope>NUCLEOTIDE SEQUENCE [LARGE SCALE GENOMIC DNA]</scope>
</reference>
<dbReference type="Ensembl" id="ENSGAGT00000009805.1">
    <property type="protein sequence ID" value="ENSGAGP00000008518.1"/>
    <property type="gene ID" value="ENSGAGG00000006763.1"/>
</dbReference>